<keyword evidence="3" id="KW-0328">Glycosyltransferase</keyword>
<dbReference type="CDD" id="cd23965">
    <property type="entry name" value="GT29_ST6GALNAC3_4_5_6"/>
    <property type="match status" value="1"/>
</dbReference>
<dbReference type="RefSeq" id="XP_038055707.1">
    <property type="nucleotide sequence ID" value="XM_038199779.1"/>
</dbReference>
<dbReference type="GO" id="GO:0000139">
    <property type="term" value="C:Golgi membrane"/>
    <property type="evidence" value="ECO:0007669"/>
    <property type="project" value="UniProtKB-SubCell"/>
</dbReference>
<dbReference type="RefSeq" id="XP_038055706.1">
    <property type="nucleotide sequence ID" value="XM_038199778.1"/>
</dbReference>
<dbReference type="InterPro" id="IPR001675">
    <property type="entry name" value="Glyco_trans_29"/>
</dbReference>
<dbReference type="AlphaFoldDB" id="A0A913ZVZ8"/>
<evidence type="ECO:0000256" key="2">
    <source>
        <dbReference type="ARBA" id="ARBA00006003"/>
    </source>
</evidence>
<keyword evidence="13" id="KW-0325">Glycoprotein</keyword>
<keyword evidence="7" id="KW-0730">Sialic acid</keyword>
<dbReference type="EnsemblMetazoa" id="XM_038199779.1">
    <property type="protein sequence ID" value="XP_038055707.1"/>
    <property type="gene ID" value="LOC119727741"/>
</dbReference>
<comment type="catalytic activity">
    <reaction evidence="14">
        <text>a ganglioside GM1b (d18:1(4E)) + CMP-N-acetyl-beta-neuraminate = a ganglioside GD1alpha (d18:1(4E)) + CMP + H(+)</text>
        <dbReference type="Rhea" id="RHEA:41968"/>
        <dbReference type="ChEBI" id="CHEBI:15378"/>
        <dbReference type="ChEBI" id="CHEBI:57812"/>
        <dbReference type="ChEBI" id="CHEBI:60377"/>
        <dbReference type="ChEBI" id="CHEBI:78568"/>
        <dbReference type="ChEBI" id="CHEBI:78569"/>
    </reaction>
    <physiologicalReaction direction="left-to-right" evidence="14">
        <dbReference type="Rhea" id="RHEA:41969"/>
    </physiologicalReaction>
</comment>
<dbReference type="GO" id="GO:0001574">
    <property type="term" value="P:ganglioside biosynthetic process"/>
    <property type="evidence" value="ECO:0007669"/>
    <property type="project" value="TreeGrafter"/>
</dbReference>
<accession>A0A913ZVZ8</accession>
<keyword evidence="6" id="KW-0735">Signal-anchor</keyword>
<dbReference type="OrthoDB" id="10264956at2759"/>
<keyword evidence="18" id="KW-1185">Reference proteome</keyword>
<keyword evidence="9" id="KW-0333">Golgi apparatus</keyword>
<evidence type="ECO:0000313" key="18">
    <source>
        <dbReference type="Proteomes" id="UP000887568"/>
    </source>
</evidence>
<proteinExistence type="inferred from homology"/>
<evidence type="ECO:0000256" key="15">
    <source>
        <dbReference type="SAM" id="MobiDB-lite"/>
    </source>
</evidence>
<keyword evidence="10" id="KW-0443">Lipid metabolism</keyword>
<evidence type="ECO:0000256" key="9">
    <source>
        <dbReference type="ARBA" id="ARBA00023034"/>
    </source>
</evidence>
<feature type="region of interest" description="Disordered" evidence="15">
    <location>
        <begin position="68"/>
        <end position="123"/>
    </location>
</feature>
<evidence type="ECO:0000256" key="5">
    <source>
        <dbReference type="ARBA" id="ARBA00022692"/>
    </source>
</evidence>
<evidence type="ECO:0000256" key="13">
    <source>
        <dbReference type="ARBA" id="ARBA00023180"/>
    </source>
</evidence>
<evidence type="ECO:0000256" key="10">
    <source>
        <dbReference type="ARBA" id="ARBA00023098"/>
    </source>
</evidence>
<reference evidence="17" key="1">
    <citation type="submission" date="2022-11" db="UniProtKB">
        <authorList>
            <consortium name="EnsemblMetazoa"/>
        </authorList>
    </citation>
    <scope>IDENTIFICATION</scope>
</reference>
<keyword evidence="11 16" id="KW-0472">Membrane</keyword>
<evidence type="ECO:0000256" key="1">
    <source>
        <dbReference type="ARBA" id="ARBA00004323"/>
    </source>
</evidence>
<feature type="transmembrane region" description="Helical" evidence="16">
    <location>
        <begin position="20"/>
        <end position="39"/>
    </location>
</feature>
<sequence>MESEVRPSTSSCIFLRSRKFLTALILYSFVASLVIMLILNSTRTIRALQDGGRFSINLLNLTQRRIHGGSALTPPSPPHNDTPDFIFSKKSKDDQGSKKQSENHERGECGSNRDEGCHGNKDINISEFRSRDDRLHSVQQHYKSMVDLQPLDFHCNTCALVSSSGQLLHQRAGRQIDSHSCILRMNVAPTKGFEVDVGFKTTIRIICFISTLGLKTKASELLTGAQQAERYLFWGLNTPKHKEALKRVQMLAKGYDAEFYSLDDAGETEAVRLFESETGKDRAKTNSWLSTGWFTMMLAIDMCEEIHVYGMVPDDHCRKYSHKPVRYHYWQTSWGPSECDHYKANEYTKKGGHRFLTEKAIFQRWAMKYNITFHNPGWNLDKRRRSADKPINTPFMRRDGNS</sequence>
<evidence type="ECO:0000256" key="7">
    <source>
        <dbReference type="ARBA" id="ARBA00022981"/>
    </source>
</evidence>
<dbReference type="InterPro" id="IPR038578">
    <property type="entry name" value="GT29-like_sf"/>
</dbReference>
<keyword evidence="5 16" id="KW-0812">Transmembrane</keyword>
<comment type="similarity">
    <text evidence="2">Belongs to the glycosyltransferase 29 family.</text>
</comment>
<comment type="subcellular location">
    <subcellularLocation>
        <location evidence="1">Golgi apparatus membrane</location>
        <topology evidence="1">Single-pass type II membrane protein</topology>
    </subcellularLocation>
</comment>
<name>A0A913ZVZ8_PATMI</name>
<feature type="compositionally biased region" description="Basic and acidic residues" evidence="15">
    <location>
        <begin position="90"/>
        <end position="121"/>
    </location>
</feature>
<evidence type="ECO:0000256" key="11">
    <source>
        <dbReference type="ARBA" id="ARBA00023136"/>
    </source>
</evidence>
<protein>
    <submittedName>
        <fullName evidence="17">Uncharacterized protein</fullName>
    </submittedName>
</protein>
<keyword evidence="8 16" id="KW-1133">Transmembrane helix</keyword>
<organism evidence="17 18">
    <name type="scientific">Patiria miniata</name>
    <name type="common">Bat star</name>
    <name type="synonym">Asterina miniata</name>
    <dbReference type="NCBI Taxonomy" id="46514"/>
    <lineage>
        <taxon>Eukaryota</taxon>
        <taxon>Metazoa</taxon>
        <taxon>Echinodermata</taxon>
        <taxon>Eleutherozoa</taxon>
        <taxon>Asterozoa</taxon>
        <taxon>Asteroidea</taxon>
        <taxon>Valvatacea</taxon>
        <taxon>Valvatida</taxon>
        <taxon>Asterinidae</taxon>
        <taxon>Patiria</taxon>
    </lineage>
</organism>
<evidence type="ECO:0000256" key="6">
    <source>
        <dbReference type="ARBA" id="ARBA00022968"/>
    </source>
</evidence>
<keyword evidence="4" id="KW-0808">Transferase</keyword>
<dbReference type="OMA" id="CNEIHVY"/>
<dbReference type="Pfam" id="PF00777">
    <property type="entry name" value="Glyco_transf_29"/>
    <property type="match status" value="1"/>
</dbReference>
<evidence type="ECO:0000256" key="16">
    <source>
        <dbReference type="SAM" id="Phobius"/>
    </source>
</evidence>
<dbReference type="GO" id="GO:0001665">
    <property type="term" value="F:alpha-N-acetylgalactosaminide alpha-2,6-sialyltransferase activity"/>
    <property type="evidence" value="ECO:0007669"/>
    <property type="project" value="TreeGrafter"/>
</dbReference>
<evidence type="ECO:0000256" key="8">
    <source>
        <dbReference type="ARBA" id="ARBA00022989"/>
    </source>
</evidence>
<dbReference type="PANTHER" id="PTHR45906:SF1">
    <property type="entry name" value="ALPHA-N-ACETYL-NEURAMINYL-2,3-BETA-GALACTOSYL-1, 3-N-ACETYL-GALACTOSAMINIDE ALPHA-2,6-SIALYLTRANSFERASE-LIKE"/>
    <property type="match status" value="1"/>
</dbReference>
<evidence type="ECO:0000313" key="17">
    <source>
        <dbReference type="EnsemblMetazoa" id="XP_038055707.1"/>
    </source>
</evidence>
<dbReference type="Gene3D" id="3.90.1480.20">
    <property type="entry name" value="Glycosyl transferase family 29"/>
    <property type="match status" value="1"/>
</dbReference>
<evidence type="ECO:0000256" key="3">
    <source>
        <dbReference type="ARBA" id="ARBA00022676"/>
    </source>
</evidence>
<dbReference type="GeneID" id="119727741"/>
<evidence type="ECO:0000256" key="12">
    <source>
        <dbReference type="ARBA" id="ARBA00023157"/>
    </source>
</evidence>
<evidence type="ECO:0000256" key="4">
    <source>
        <dbReference type="ARBA" id="ARBA00022679"/>
    </source>
</evidence>
<keyword evidence="12" id="KW-1015">Disulfide bond</keyword>
<dbReference type="Proteomes" id="UP000887568">
    <property type="component" value="Unplaced"/>
</dbReference>
<dbReference type="EnsemblMetazoa" id="XM_038199778.1">
    <property type="protein sequence ID" value="XP_038055706.1"/>
    <property type="gene ID" value="LOC119727741"/>
</dbReference>
<evidence type="ECO:0000256" key="14">
    <source>
        <dbReference type="ARBA" id="ARBA00043744"/>
    </source>
</evidence>
<dbReference type="PANTHER" id="PTHR45906">
    <property type="entry name" value="ALPHA-N-ACETYL-NEURAMINYL-2,3-BETA-GALACTOSYL-1, 3-N-ACETYL-GALACTOSAMINIDE ALPHA-2,6-SIALYLTRANSFERASE-LIKE"/>
    <property type="match status" value="1"/>
</dbReference>